<dbReference type="OrthoDB" id="9148175at2"/>
<evidence type="ECO:0000313" key="3">
    <source>
        <dbReference type="EMBL" id="OZC03422.1"/>
    </source>
</evidence>
<feature type="region of interest" description="Disordered" evidence="1">
    <location>
        <begin position="40"/>
        <end position="68"/>
    </location>
</feature>
<organism evidence="3 4">
    <name type="scientific">Rubricoccus marinus</name>
    <dbReference type="NCBI Taxonomy" id="716817"/>
    <lineage>
        <taxon>Bacteria</taxon>
        <taxon>Pseudomonadati</taxon>
        <taxon>Rhodothermota</taxon>
        <taxon>Rhodothermia</taxon>
        <taxon>Rhodothermales</taxon>
        <taxon>Rubricoccaceae</taxon>
        <taxon>Rubricoccus</taxon>
    </lineage>
</organism>
<accession>A0A259U090</accession>
<comment type="caution">
    <text evidence="3">The sequence shown here is derived from an EMBL/GenBank/DDBJ whole genome shotgun (WGS) entry which is preliminary data.</text>
</comment>
<dbReference type="RefSeq" id="WP_094548765.1">
    <property type="nucleotide sequence ID" value="NZ_MQWB01000001.1"/>
</dbReference>
<evidence type="ECO:0000259" key="2">
    <source>
        <dbReference type="PROSITE" id="PS51186"/>
    </source>
</evidence>
<dbReference type="GO" id="GO:0016747">
    <property type="term" value="F:acyltransferase activity, transferring groups other than amino-acyl groups"/>
    <property type="evidence" value="ECO:0007669"/>
    <property type="project" value="InterPro"/>
</dbReference>
<dbReference type="PROSITE" id="PS51186">
    <property type="entry name" value="GNAT"/>
    <property type="match status" value="1"/>
</dbReference>
<keyword evidence="4" id="KW-1185">Reference proteome</keyword>
<dbReference type="Proteomes" id="UP000216446">
    <property type="component" value="Unassembled WGS sequence"/>
</dbReference>
<evidence type="ECO:0000256" key="1">
    <source>
        <dbReference type="SAM" id="MobiDB-lite"/>
    </source>
</evidence>
<gene>
    <name evidence="3" type="ORF">BSZ36_10785</name>
</gene>
<dbReference type="EMBL" id="MQWB01000001">
    <property type="protein sequence ID" value="OZC03422.1"/>
    <property type="molecule type" value="Genomic_DNA"/>
</dbReference>
<proteinExistence type="predicted"/>
<dbReference type="InParanoid" id="A0A259U090"/>
<dbReference type="Gene3D" id="3.40.630.30">
    <property type="match status" value="1"/>
</dbReference>
<dbReference type="InterPro" id="IPR016181">
    <property type="entry name" value="Acyl_CoA_acyltransferase"/>
</dbReference>
<sequence length="196" mass="22131">MAHFLKTLWRKVRDRLYHRVVYIYYVVDLPAPEIAQDSPRVAVDDPSAHDAPVPDGSARASPSFSNRVEDRARTGSKFYTVSFNGNLAHWGWATPFEGKIRLRSAGAVLVTGKPGVMLVDFYTEPAFRRQGLYAENIRKMLHDATASGAEQAFIATKMTNTPSRRAIEGVGFRPFREYTRTRVLGRSWTRARDLPS</sequence>
<protein>
    <recommendedName>
        <fullName evidence="2">N-acetyltransferase domain-containing protein</fullName>
    </recommendedName>
</protein>
<dbReference type="InterPro" id="IPR000182">
    <property type="entry name" value="GNAT_dom"/>
</dbReference>
<dbReference type="SUPFAM" id="SSF55729">
    <property type="entry name" value="Acyl-CoA N-acyltransferases (Nat)"/>
    <property type="match status" value="1"/>
</dbReference>
<name>A0A259U090_9BACT</name>
<evidence type="ECO:0000313" key="4">
    <source>
        <dbReference type="Proteomes" id="UP000216446"/>
    </source>
</evidence>
<reference evidence="3 4" key="1">
    <citation type="submission" date="2016-11" db="EMBL/GenBank/DDBJ databases">
        <title>Study of marine rhodopsin-containing bacteria.</title>
        <authorList>
            <person name="Yoshizawa S."/>
            <person name="Kumagai Y."/>
            <person name="Kogure K."/>
        </authorList>
    </citation>
    <scope>NUCLEOTIDE SEQUENCE [LARGE SCALE GENOMIC DNA]</scope>
    <source>
        <strain evidence="3 4">SG-29</strain>
    </source>
</reference>
<feature type="domain" description="N-acetyltransferase" evidence="2">
    <location>
        <begin position="32"/>
        <end position="195"/>
    </location>
</feature>
<dbReference type="Pfam" id="PF00583">
    <property type="entry name" value="Acetyltransf_1"/>
    <property type="match status" value="1"/>
</dbReference>
<dbReference type="AlphaFoldDB" id="A0A259U090"/>